<accession>A0ABT8LAI9</accession>
<dbReference type="Proteomes" id="UP001172083">
    <property type="component" value="Unassembled WGS sequence"/>
</dbReference>
<gene>
    <name evidence="6" type="ORF">QQ020_22010</name>
</gene>
<evidence type="ECO:0000256" key="4">
    <source>
        <dbReference type="ARBA" id="ARBA00037981"/>
    </source>
</evidence>
<comment type="cofactor">
    <cofactor evidence="1">
        <name>FAD</name>
        <dbReference type="ChEBI" id="CHEBI:57692"/>
    </cofactor>
</comment>
<dbReference type="GO" id="GO:0016491">
    <property type="term" value="F:oxidoreductase activity"/>
    <property type="evidence" value="ECO:0007669"/>
    <property type="project" value="UniProtKB-KW"/>
</dbReference>
<comment type="similarity">
    <text evidence="4">Belongs to the oxidoreductase MdaB family.</text>
</comment>
<proteinExistence type="inferred from homology"/>
<dbReference type="PANTHER" id="PTHR46305">
    <property type="match status" value="1"/>
</dbReference>
<dbReference type="Gene3D" id="3.40.50.360">
    <property type="match status" value="1"/>
</dbReference>
<dbReference type="EC" id="1.-.-.-" evidence="6"/>
<evidence type="ECO:0000256" key="2">
    <source>
        <dbReference type="ARBA" id="ARBA00022630"/>
    </source>
</evidence>
<comment type="caution">
    <text evidence="6">The sequence shown here is derived from an EMBL/GenBank/DDBJ whole genome shotgun (WGS) entry which is preliminary data.</text>
</comment>
<evidence type="ECO:0000313" key="7">
    <source>
        <dbReference type="Proteomes" id="UP001172083"/>
    </source>
</evidence>
<keyword evidence="6" id="KW-0560">Oxidoreductase</keyword>
<protein>
    <submittedName>
        <fullName evidence="6">NAD(P)H-dependent oxidoreductase</fullName>
        <ecNumber evidence="6">1.-.-.-</ecNumber>
    </submittedName>
</protein>
<organism evidence="6 7">
    <name type="scientific">Agaribacillus aureus</name>
    <dbReference type="NCBI Taxonomy" id="3051825"/>
    <lineage>
        <taxon>Bacteria</taxon>
        <taxon>Pseudomonadati</taxon>
        <taxon>Bacteroidota</taxon>
        <taxon>Cytophagia</taxon>
        <taxon>Cytophagales</taxon>
        <taxon>Splendidivirgaceae</taxon>
        <taxon>Agaribacillus</taxon>
    </lineage>
</organism>
<sequence>MNTLLINGHERFGPAEGKLNRTFIKTAKKTLGEMGHEVNTVPVDSEYDPEEVVQQIFWADTVIYQTPVYWFNVPDKFKKFIDTVFNTGLMRFLSSEGRNNGEEYGATGALTNKKYMLSTTWNAPDYIFNNDSAFLMEDKSVDDVFLSFHLSNRYIGIQQLPSFGTFDIYRHPTIEEDLEKFKDHSQKYLG</sequence>
<dbReference type="InterPro" id="IPR052397">
    <property type="entry name" value="NADPH-QR_MdaB"/>
</dbReference>
<dbReference type="EMBL" id="JAUJEB010000005">
    <property type="protein sequence ID" value="MDN5214770.1"/>
    <property type="molecule type" value="Genomic_DNA"/>
</dbReference>
<dbReference type="Pfam" id="PF02525">
    <property type="entry name" value="Flavodoxin_2"/>
    <property type="match status" value="1"/>
</dbReference>
<keyword evidence="7" id="KW-1185">Reference proteome</keyword>
<reference evidence="6" key="1">
    <citation type="submission" date="2023-06" db="EMBL/GenBank/DDBJ databases">
        <title>Genomic of Agaribacillus aureum.</title>
        <authorList>
            <person name="Wang G."/>
        </authorList>
    </citation>
    <scope>NUCLEOTIDE SEQUENCE</scope>
    <source>
        <strain evidence="6">BMA12</strain>
    </source>
</reference>
<dbReference type="PANTHER" id="PTHR46305:SF3">
    <property type="entry name" value="NADPH:QUINONE OXIDOREDUCTASE MDAB"/>
    <property type="match status" value="1"/>
</dbReference>
<dbReference type="RefSeq" id="WP_346760109.1">
    <property type="nucleotide sequence ID" value="NZ_JAUJEB010000005.1"/>
</dbReference>
<keyword evidence="2" id="KW-0285">Flavoprotein</keyword>
<evidence type="ECO:0000256" key="3">
    <source>
        <dbReference type="ARBA" id="ARBA00022827"/>
    </source>
</evidence>
<keyword evidence="3" id="KW-0274">FAD</keyword>
<name>A0ABT8LAI9_9BACT</name>
<dbReference type="InterPro" id="IPR003680">
    <property type="entry name" value="Flavodoxin_fold"/>
</dbReference>
<dbReference type="InterPro" id="IPR029039">
    <property type="entry name" value="Flavoprotein-like_sf"/>
</dbReference>
<evidence type="ECO:0000313" key="6">
    <source>
        <dbReference type="EMBL" id="MDN5214770.1"/>
    </source>
</evidence>
<feature type="domain" description="Flavodoxin-like fold" evidence="5">
    <location>
        <begin position="1"/>
        <end position="188"/>
    </location>
</feature>
<evidence type="ECO:0000259" key="5">
    <source>
        <dbReference type="Pfam" id="PF02525"/>
    </source>
</evidence>
<dbReference type="SUPFAM" id="SSF52218">
    <property type="entry name" value="Flavoproteins"/>
    <property type="match status" value="1"/>
</dbReference>
<evidence type="ECO:0000256" key="1">
    <source>
        <dbReference type="ARBA" id="ARBA00001974"/>
    </source>
</evidence>